<keyword evidence="2" id="KW-1185">Reference proteome</keyword>
<dbReference type="AlphaFoldDB" id="A0A0G4NTH3"/>
<evidence type="ECO:0000313" key="2">
    <source>
        <dbReference type="Proteomes" id="UP000053732"/>
    </source>
</evidence>
<dbReference type="EMBL" id="HG793134">
    <property type="protein sequence ID" value="CRL17407.1"/>
    <property type="molecule type" value="Genomic_DNA"/>
</dbReference>
<proteinExistence type="predicted"/>
<keyword evidence="1" id="KW-0808">Transferase</keyword>
<dbReference type="Gene3D" id="1.10.510.10">
    <property type="entry name" value="Transferase(Phosphotransferase) domain 1"/>
    <property type="match status" value="1"/>
</dbReference>
<dbReference type="STRING" id="1429867.A0A0G4NTH3"/>
<gene>
    <name evidence="1" type="ORF">PCAMFM013_S001g000367</name>
</gene>
<reference evidence="1 2" key="1">
    <citation type="journal article" date="2014" name="Nat. Commun.">
        <title>Multiple recent horizontal transfers of a large genomic region in cheese making fungi.</title>
        <authorList>
            <person name="Cheeseman K."/>
            <person name="Ropars J."/>
            <person name="Renault P."/>
            <person name="Dupont J."/>
            <person name="Gouzy J."/>
            <person name="Branca A."/>
            <person name="Abraham A.L."/>
            <person name="Ceppi M."/>
            <person name="Conseiller E."/>
            <person name="Debuchy R."/>
            <person name="Malagnac F."/>
            <person name="Goarin A."/>
            <person name="Silar P."/>
            <person name="Lacoste S."/>
            <person name="Sallet E."/>
            <person name="Bensimon A."/>
            <person name="Giraud T."/>
            <person name="Brygoo Y."/>
        </authorList>
    </citation>
    <scope>NUCLEOTIDE SEQUENCE [LARGE SCALE GENOMIC DNA]</scope>
    <source>
        <strain evidence="2">FM 013</strain>
    </source>
</reference>
<name>A0A0G4NTH3_PENC3</name>
<dbReference type="GO" id="GO:0016301">
    <property type="term" value="F:kinase activity"/>
    <property type="evidence" value="ECO:0007669"/>
    <property type="project" value="UniProtKB-KW"/>
</dbReference>
<dbReference type="SUPFAM" id="SSF56112">
    <property type="entry name" value="Protein kinase-like (PK-like)"/>
    <property type="match status" value="1"/>
</dbReference>
<sequence>MTRNSMNIELLQAEVDENDQSFFRLLVNGRSIKYVTIDPGLYSVDVMCFGPSLVSLLPTLPAGDWNDGLVAKNETNGQPHFAYAIRTAFPGVKNAWNKTCVDYTEILVGKKIRTGIYEVKCNLFDDVVVVKFARFDWEIQYLESETTAYQWIEGYDIGPRFLGHLTEDGRVIGFVMERIQDARHAGPQDLESCREALSRLHCLGIHHGDTNRFNFLIRDSQAVLIDFDSARKCSDRDALLKELEHLPNSLEDLSRRGGGGLL</sequence>
<protein>
    <submittedName>
        <fullName evidence="1">Protein kinase-like domain</fullName>
    </submittedName>
</protein>
<dbReference type="InterPro" id="IPR011009">
    <property type="entry name" value="Kinase-like_dom_sf"/>
</dbReference>
<keyword evidence="1" id="KW-0418">Kinase</keyword>
<dbReference type="Proteomes" id="UP000053732">
    <property type="component" value="Unassembled WGS sequence"/>
</dbReference>
<accession>A0A0G4NTH3</accession>
<organism evidence="1 2">
    <name type="scientific">Penicillium camemberti (strain FM 013)</name>
    <dbReference type="NCBI Taxonomy" id="1429867"/>
    <lineage>
        <taxon>Eukaryota</taxon>
        <taxon>Fungi</taxon>
        <taxon>Dikarya</taxon>
        <taxon>Ascomycota</taxon>
        <taxon>Pezizomycotina</taxon>
        <taxon>Eurotiomycetes</taxon>
        <taxon>Eurotiomycetidae</taxon>
        <taxon>Eurotiales</taxon>
        <taxon>Aspergillaceae</taxon>
        <taxon>Penicillium</taxon>
    </lineage>
</organism>
<evidence type="ECO:0000313" key="1">
    <source>
        <dbReference type="EMBL" id="CRL17407.1"/>
    </source>
</evidence>